<dbReference type="GO" id="GO:0016301">
    <property type="term" value="F:kinase activity"/>
    <property type="evidence" value="ECO:0007669"/>
    <property type="project" value="UniProtKB-KW"/>
</dbReference>
<keyword evidence="15" id="KW-1185">Reference proteome</keyword>
<keyword evidence="8" id="KW-0067">ATP-binding</keyword>
<keyword evidence="5" id="KW-0808">Transferase</keyword>
<dbReference type="Proteomes" id="UP000606870">
    <property type="component" value="Unassembled WGS sequence"/>
</dbReference>
<dbReference type="Pfam" id="PF00512">
    <property type="entry name" value="HisKA"/>
    <property type="match status" value="1"/>
</dbReference>
<dbReference type="PANTHER" id="PTHR42878:SF7">
    <property type="entry name" value="SENSOR HISTIDINE KINASE GLRK"/>
    <property type="match status" value="1"/>
</dbReference>
<dbReference type="Gene3D" id="3.30.565.10">
    <property type="entry name" value="Histidine kinase-like ATPase, C-terminal domain"/>
    <property type="match status" value="1"/>
</dbReference>
<dbReference type="PRINTS" id="PR00344">
    <property type="entry name" value="BCTRLSENSOR"/>
</dbReference>
<evidence type="ECO:0000256" key="10">
    <source>
        <dbReference type="SAM" id="Coils"/>
    </source>
</evidence>
<dbReference type="PANTHER" id="PTHR42878">
    <property type="entry name" value="TWO-COMPONENT HISTIDINE KINASE"/>
    <property type="match status" value="1"/>
</dbReference>
<evidence type="ECO:0000256" key="2">
    <source>
        <dbReference type="ARBA" id="ARBA00004370"/>
    </source>
</evidence>
<dbReference type="Pfam" id="PF00672">
    <property type="entry name" value="HAMP"/>
    <property type="match status" value="1"/>
</dbReference>
<keyword evidence="10" id="KW-0175">Coiled coil</keyword>
<organism evidence="14 15">
    <name type="scientific">Megasphaera hominis</name>
    <dbReference type="NCBI Taxonomy" id="159836"/>
    <lineage>
        <taxon>Bacteria</taxon>
        <taxon>Bacillati</taxon>
        <taxon>Bacillota</taxon>
        <taxon>Negativicutes</taxon>
        <taxon>Veillonellales</taxon>
        <taxon>Veillonellaceae</taxon>
        <taxon>Megasphaera</taxon>
    </lineage>
</organism>
<evidence type="ECO:0000313" key="14">
    <source>
        <dbReference type="EMBL" id="MBC3536841.1"/>
    </source>
</evidence>
<evidence type="ECO:0000256" key="9">
    <source>
        <dbReference type="ARBA" id="ARBA00023012"/>
    </source>
</evidence>
<evidence type="ECO:0000313" key="15">
    <source>
        <dbReference type="Proteomes" id="UP000606870"/>
    </source>
</evidence>
<dbReference type="EMBL" id="JACOGK010000015">
    <property type="protein sequence ID" value="MBC3536841.1"/>
    <property type="molecule type" value="Genomic_DNA"/>
</dbReference>
<evidence type="ECO:0000256" key="7">
    <source>
        <dbReference type="ARBA" id="ARBA00022777"/>
    </source>
</evidence>
<dbReference type="SUPFAM" id="SSF55874">
    <property type="entry name" value="ATPase domain of HSP90 chaperone/DNA topoisomerase II/histidine kinase"/>
    <property type="match status" value="1"/>
</dbReference>
<dbReference type="InterPro" id="IPR003661">
    <property type="entry name" value="HisK_dim/P_dom"/>
</dbReference>
<evidence type="ECO:0000259" key="13">
    <source>
        <dbReference type="PROSITE" id="PS50885"/>
    </source>
</evidence>
<keyword evidence="11" id="KW-0472">Membrane</keyword>
<dbReference type="SUPFAM" id="SSF47384">
    <property type="entry name" value="Homodimeric domain of signal transducing histidine kinase"/>
    <property type="match status" value="1"/>
</dbReference>
<evidence type="ECO:0000256" key="11">
    <source>
        <dbReference type="SAM" id="Phobius"/>
    </source>
</evidence>
<dbReference type="InterPro" id="IPR005467">
    <property type="entry name" value="His_kinase_dom"/>
</dbReference>
<dbReference type="InterPro" id="IPR003594">
    <property type="entry name" value="HATPase_dom"/>
</dbReference>
<evidence type="ECO:0000256" key="4">
    <source>
        <dbReference type="ARBA" id="ARBA00022553"/>
    </source>
</evidence>
<evidence type="ECO:0000256" key="3">
    <source>
        <dbReference type="ARBA" id="ARBA00012438"/>
    </source>
</evidence>
<dbReference type="SMART" id="SM00388">
    <property type="entry name" value="HisKA"/>
    <property type="match status" value="1"/>
</dbReference>
<dbReference type="EC" id="2.7.13.3" evidence="3"/>
<dbReference type="Gene3D" id="6.10.340.10">
    <property type="match status" value="1"/>
</dbReference>
<evidence type="ECO:0000256" key="5">
    <source>
        <dbReference type="ARBA" id="ARBA00022679"/>
    </source>
</evidence>
<dbReference type="InterPro" id="IPR036097">
    <property type="entry name" value="HisK_dim/P_sf"/>
</dbReference>
<proteinExistence type="predicted"/>
<evidence type="ECO:0000256" key="6">
    <source>
        <dbReference type="ARBA" id="ARBA00022741"/>
    </source>
</evidence>
<feature type="transmembrane region" description="Helical" evidence="11">
    <location>
        <begin position="159"/>
        <end position="182"/>
    </location>
</feature>
<evidence type="ECO:0000256" key="8">
    <source>
        <dbReference type="ARBA" id="ARBA00022840"/>
    </source>
</evidence>
<gene>
    <name evidence="14" type="ORF">H8J70_06225</name>
</gene>
<dbReference type="InterPro" id="IPR004358">
    <property type="entry name" value="Sig_transdc_His_kin-like_C"/>
</dbReference>
<dbReference type="SMART" id="SM00387">
    <property type="entry name" value="HATPase_c"/>
    <property type="match status" value="1"/>
</dbReference>
<feature type="coiled-coil region" evidence="10">
    <location>
        <begin position="228"/>
        <end position="255"/>
    </location>
</feature>
<keyword evidence="7 14" id="KW-0418">Kinase</keyword>
<dbReference type="CDD" id="cd06225">
    <property type="entry name" value="HAMP"/>
    <property type="match status" value="1"/>
</dbReference>
<dbReference type="Pfam" id="PF02518">
    <property type="entry name" value="HATPase_c"/>
    <property type="match status" value="1"/>
</dbReference>
<dbReference type="PROSITE" id="PS50109">
    <property type="entry name" value="HIS_KIN"/>
    <property type="match status" value="1"/>
</dbReference>
<name>A0ABR6VKV5_9FIRM</name>
<keyword evidence="9" id="KW-0902">Two-component regulatory system</keyword>
<accession>A0ABR6VKV5</accession>
<sequence>MMVVIPVCILMGIAGLILQGLRFSAGPDGNLVTLWPEKGPAMSIQYTVSSLKVNIDKLDHMDKPKVKDLMDDCHVLESLGIETAIVRQGHVLYCTPGANALRLQEAVYRKGGGQSSAMVWNDEGFYFTYTAPQGTAIFAAGDVPFLARGGIRPGTAKGLLHGVLFFMVGLALVLILGFGIYLSRLLSRQILEPLSALRQASAAIRNGNLDEPLQVTAGDELGEACRDFDAMRQELQRSRAERERYEQNRRELIAGISHDLSTPLTLLKGYACGILEGIAATPEKKHHYVELMYRSACTLERLVDSLFLFSKLELGRVPFHTEVVDLQQYFADFLGECAGDYEKRGLDLRLSHTGRGFWVALDRMQFQRVVENLLENSLKYKEGERVAVDIVLTQCGGQAGLAFADHGRGVPDEALPLLFDSFYRTDKARTDVKQGSGLGLAITKQIVEALGGTIKAEATPGGGLTIRMTLPLAKETKNSENDTDH</sequence>
<protein>
    <recommendedName>
        <fullName evidence="3">histidine kinase</fullName>
        <ecNumber evidence="3">2.7.13.3</ecNumber>
    </recommendedName>
</protein>
<dbReference type="PROSITE" id="PS50885">
    <property type="entry name" value="HAMP"/>
    <property type="match status" value="1"/>
</dbReference>
<dbReference type="SMART" id="SM00304">
    <property type="entry name" value="HAMP"/>
    <property type="match status" value="1"/>
</dbReference>
<comment type="catalytic activity">
    <reaction evidence="1">
        <text>ATP + protein L-histidine = ADP + protein N-phospho-L-histidine.</text>
        <dbReference type="EC" id="2.7.13.3"/>
    </reaction>
</comment>
<dbReference type="Gene3D" id="1.10.287.130">
    <property type="match status" value="1"/>
</dbReference>
<keyword evidence="11" id="KW-1133">Transmembrane helix</keyword>
<reference evidence="14 15" key="1">
    <citation type="submission" date="2020-08" db="EMBL/GenBank/DDBJ databases">
        <authorList>
            <person name="Liu C."/>
            <person name="Sun Q."/>
        </authorList>
    </citation>
    <scope>NUCLEOTIDE SEQUENCE [LARGE SCALE GENOMIC DNA]</scope>
    <source>
        <strain evidence="14 15">NSJ-59</strain>
    </source>
</reference>
<dbReference type="InterPro" id="IPR003660">
    <property type="entry name" value="HAMP_dom"/>
</dbReference>
<comment type="subcellular location">
    <subcellularLocation>
        <location evidence="2">Membrane</location>
    </subcellularLocation>
</comment>
<feature type="transmembrane region" description="Helical" evidence="11">
    <location>
        <begin position="126"/>
        <end position="147"/>
    </location>
</feature>
<dbReference type="InterPro" id="IPR036890">
    <property type="entry name" value="HATPase_C_sf"/>
</dbReference>
<keyword evidence="4" id="KW-0597">Phosphoprotein</keyword>
<dbReference type="CDD" id="cd00082">
    <property type="entry name" value="HisKA"/>
    <property type="match status" value="1"/>
</dbReference>
<feature type="domain" description="Histidine kinase" evidence="12">
    <location>
        <begin position="255"/>
        <end position="474"/>
    </location>
</feature>
<comment type="caution">
    <text evidence="14">The sequence shown here is derived from an EMBL/GenBank/DDBJ whole genome shotgun (WGS) entry which is preliminary data.</text>
</comment>
<feature type="domain" description="HAMP" evidence="13">
    <location>
        <begin position="188"/>
        <end position="240"/>
    </location>
</feature>
<evidence type="ECO:0000256" key="1">
    <source>
        <dbReference type="ARBA" id="ARBA00000085"/>
    </source>
</evidence>
<dbReference type="SUPFAM" id="SSF158472">
    <property type="entry name" value="HAMP domain-like"/>
    <property type="match status" value="1"/>
</dbReference>
<evidence type="ECO:0000259" key="12">
    <source>
        <dbReference type="PROSITE" id="PS50109"/>
    </source>
</evidence>
<keyword evidence="11" id="KW-0812">Transmembrane</keyword>
<dbReference type="InterPro" id="IPR050351">
    <property type="entry name" value="BphY/WalK/GraS-like"/>
</dbReference>
<keyword evidence="6" id="KW-0547">Nucleotide-binding</keyword>